<dbReference type="RefSeq" id="WP_188089955.1">
    <property type="nucleotide sequence ID" value="NZ_JACVFC010000003.1"/>
</dbReference>
<dbReference type="InterPro" id="IPR058245">
    <property type="entry name" value="NreC/VraR/RcsB-like_REC"/>
</dbReference>
<keyword evidence="7" id="KW-1185">Reference proteome</keyword>
<evidence type="ECO:0000259" key="4">
    <source>
        <dbReference type="PROSITE" id="PS50043"/>
    </source>
</evidence>
<organism evidence="6 7">
    <name type="scientific">Chitinophaga qingshengii</name>
    <dbReference type="NCBI Taxonomy" id="1569794"/>
    <lineage>
        <taxon>Bacteria</taxon>
        <taxon>Pseudomonadati</taxon>
        <taxon>Bacteroidota</taxon>
        <taxon>Chitinophagia</taxon>
        <taxon>Chitinophagales</taxon>
        <taxon>Chitinophagaceae</taxon>
        <taxon>Chitinophaga</taxon>
    </lineage>
</organism>
<feature type="modified residue" description="4-aspartylphosphate" evidence="3">
    <location>
        <position position="54"/>
    </location>
</feature>
<dbReference type="SUPFAM" id="SSF46894">
    <property type="entry name" value="C-terminal effector domain of the bipartite response regulators"/>
    <property type="match status" value="1"/>
</dbReference>
<sequence>MLRIAIVDDHPIVVKGLKDLLEMEPEWTVVGCFHTGNSLLAFMADNEADIILLDISLPDTSGIRLCKEIRRRWPDTQIVAVSNLSDRSIIQQMLQQGAGAYILKTATPEEVTQCITEVMGGNIFISKEVQEIISRPGLNAPATIPELTKREKQILQLLAEGKRSADIAAELFISPLTVKTHRATLLQKFGVSNMVALVKSARELQLI</sequence>
<dbReference type="PANTHER" id="PTHR43214:SF43">
    <property type="entry name" value="TWO-COMPONENT RESPONSE REGULATOR"/>
    <property type="match status" value="1"/>
</dbReference>
<proteinExistence type="predicted"/>
<protein>
    <submittedName>
        <fullName evidence="6">Response regulator transcription factor</fullName>
    </submittedName>
</protein>
<dbReference type="Proteomes" id="UP000659124">
    <property type="component" value="Unassembled WGS sequence"/>
</dbReference>
<dbReference type="InterPro" id="IPR036388">
    <property type="entry name" value="WH-like_DNA-bd_sf"/>
</dbReference>
<dbReference type="PANTHER" id="PTHR43214">
    <property type="entry name" value="TWO-COMPONENT RESPONSE REGULATOR"/>
    <property type="match status" value="1"/>
</dbReference>
<dbReference type="SMART" id="SM00448">
    <property type="entry name" value="REC"/>
    <property type="match status" value="1"/>
</dbReference>
<dbReference type="InterPro" id="IPR011006">
    <property type="entry name" value="CheY-like_superfamily"/>
</dbReference>
<gene>
    <name evidence="6" type="ORF">ICL07_20725</name>
</gene>
<dbReference type="InterPro" id="IPR016032">
    <property type="entry name" value="Sig_transdc_resp-reg_C-effctor"/>
</dbReference>
<evidence type="ECO:0000313" key="7">
    <source>
        <dbReference type="Proteomes" id="UP000659124"/>
    </source>
</evidence>
<dbReference type="Pfam" id="PF00196">
    <property type="entry name" value="GerE"/>
    <property type="match status" value="1"/>
</dbReference>
<name>A0ABR7TQQ8_9BACT</name>
<dbReference type="Gene3D" id="3.40.50.2300">
    <property type="match status" value="1"/>
</dbReference>
<dbReference type="CDD" id="cd17535">
    <property type="entry name" value="REC_NarL-like"/>
    <property type="match status" value="1"/>
</dbReference>
<reference evidence="6 7" key="1">
    <citation type="submission" date="2020-09" db="EMBL/GenBank/DDBJ databases">
        <title>Genome sequences of type strains of Chitinophaga qingshengii and Chitinophaga varians.</title>
        <authorList>
            <person name="Kittiwongwattana C."/>
        </authorList>
    </citation>
    <scope>NUCLEOTIDE SEQUENCE [LARGE SCALE GENOMIC DNA]</scope>
    <source>
        <strain evidence="6 7">JCM 30026</strain>
    </source>
</reference>
<dbReference type="InterPro" id="IPR000792">
    <property type="entry name" value="Tscrpt_reg_LuxR_C"/>
</dbReference>
<dbReference type="InterPro" id="IPR039420">
    <property type="entry name" value="WalR-like"/>
</dbReference>
<evidence type="ECO:0000256" key="3">
    <source>
        <dbReference type="PROSITE-ProRule" id="PRU00169"/>
    </source>
</evidence>
<dbReference type="PRINTS" id="PR00038">
    <property type="entry name" value="HTHLUXR"/>
</dbReference>
<evidence type="ECO:0000256" key="1">
    <source>
        <dbReference type="ARBA" id="ARBA00022553"/>
    </source>
</evidence>
<dbReference type="SMART" id="SM00421">
    <property type="entry name" value="HTH_LUXR"/>
    <property type="match status" value="1"/>
</dbReference>
<keyword evidence="1 3" id="KW-0597">Phosphoprotein</keyword>
<keyword evidence="2" id="KW-0238">DNA-binding</keyword>
<dbReference type="SUPFAM" id="SSF52172">
    <property type="entry name" value="CheY-like"/>
    <property type="match status" value="1"/>
</dbReference>
<dbReference type="Pfam" id="PF00072">
    <property type="entry name" value="Response_reg"/>
    <property type="match status" value="1"/>
</dbReference>
<evidence type="ECO:0000313" key="6">
    <source>
        <dbReference type="EMBL" id="MBC9932824.1"/>
    </source>
</evidence>
<dbReference type="EMBL" id="JACVFC010000003">
    <property type="protein sequence ID" value="MBC9932824.1"/>
    <property type="molecule type" value="Genomic_DNA"/>
</dbReference>
<evidence type="ECO:0000259" key="5">
    <source>
        <dbReference type="PROSITE" id="PS50110"/>
    </source>
</evidence>
<evidence type="ECO:0000256" key="2">
    <source>
        <dbReference type="ARBA" id="ARBA00023125"/>
    </source>
</evidence>
<dbReference type="CDD" id="cd06170">
    <property type="entry name" value="LuxR_C_like"/>
    <property type="match status" value="1"/>
</dbReference>
<feature type="domain" description="HTH luxR-type" evidence="4">
    <location>
        <begin position="140"/>
        <end position="205"/>
    </location>
</feature>
<accession>A0ABR7TQQ8</accession>
<comment type="caution">
    <text evidence="6">The sequence shown here is derived from an EMBL/GenBank/DDBJ whole genome shotgun (WGS) entry which is preliminary data.</text>
</comment>
<feature type="domain" description="Response regulatory" evidence="5">
    <location>
        <begin position="3"/>
        <end position="119"/>
    </location>
</feature>
<dbReference type="PROSITE" id="PS50110">
    <property type="entry name" value="RESPONSE_REGULATORY"/>
    <property type="match status" value="1"/>
</dbReference>
<dbReference type="PROSITE" id="PS50043">
    <property type="entry name" value="HTH_LUXR_2"/>
    <property type="match status" value="1"/>
</dbReference>
<dbReference type="Gene3D" id="1.10.10.10">
    <property type="entry name" value="Winged helix-like DNA-binding domain superfamily/Winged helix DNA-binding domain"/>
    <property type="match status" value="1"/>
</dbReference>
<dbReference type="InterPro" id="IPR001789">
    <property type="entry name" value="Sig_transdc_resp-reg_receiver"/>
</dbReference>